<comment type="caution">
    <text evidence="9">The sequence shown here is derived from an EMBL/GenBank/DDBJ whole genome shotgun (WGS) entry which is preliminary data.</text>
</comment>
<feature type="transmembrane region" description="Helical" evidence="7">
    <location>
        <begin position="374"/>
        <end position="397"/>
    </location>
</feature>
<dbReference type="InterPro" id="IPR006153">
    <property type="entry name" value="Cation/H_exchanger_TM"/>
</dbReference>
<dbReference type="RefSeq" id="WP_197007163.1">
    <property type="nucleotide sequence ID" value="NZ_BONS01000005.1"/>
</dbReference>
<keyword evidence="4 7" id="KW-1133">Transmembrane helix</keyword>
<dbReference type="InterPro" id="IPR038770">
    <property type="entry name" value="Na+/solute_symporter_sf"/>
</dbReference>
<gene>
    <name evidence="9" type="ORF">IW245_006830</name>
</gene>
<feature type="transmembrane region" description="Helical" evidence="7">
    <location>
        <begin position="66"/>
        <end position="86"/>
    </location>
</feature>
<feature type="transmembrane region" description="Helical" evidence="7">
    <location>
        <begin position="98"/>
        <end position="120"/>
    </location>
</feature>
<evidence type="ECO:0000259" key="8">
    <source>
        <dbReference type="Pfam" id="PF00999"/>
    </source>
</evidence>
<keyword evidence="6 7" id="KW-0472">Membrane</keyword>
<keyword evidence="2" id="KW-0813">Transport</keyword>
<evidence type="ECO:0000313" key="9">
    <source>
        <dbReference type="EMBL" id="MBG6140636.1"/>
    </source>
</evidence>
<feature type="transmembrane region" description="Helical" evidence="7">
    <location>
        <begin position="195"/>
        <end position="215"/>
    </location>
</feature>
<feature type="domain" description="Cation/H+ exchanger transmembrane" evidence="8">
    <location>
        <begin position="18"/>
        <end position="396"/>
    </location>
</feature>
<feature type="transmembrane region" description="Helical" evidence="7">
    <location>
        <begin position="281"/>
        <end position="299"/>
    </location>
</feature>
<evidence type="ECO:0000256" key="5">
    <source>
        <dbReference type="ARBA" id="ARBA00023065"/>
    </source>
</evidence>
<evidence type="ECO:0000313" key="10">
    <source>
        <dbReference type="Proteomes" id="UP000622552"/>
    </source>
</evidence>
<feature type="transmembrane region" description="Helical" evidence="7">
    <location>
        <begin position="227"/>
        <end position="243"/>
    </location>
</feature>
<evidence type="ECO:0000256" key="3">
    <source>
        <dbReference type="ARBA" id="ARBA00022692"/>
    </source>
</evidence>
<dbReference type="GO" id="GO:1902600">
    <property type="term" value="P:proton transmembrane transport"/>
    <property type="evidence" value="ECO:0007669"/>
    <property type="project" value="InterPro"/>
</dbReference>
<dbReference type="Gene3D" id="1.20.1530.20">
    <property type="match status" value="1"/>
</dbReference>
<dbReference type="Pfam" id="PF00999">
    <property type="entry name" value="Na_H_Exchanger"/>
    <property type="match status" value="1"/>
</dbReference>
<feature type="transmembrane region" description="Helical" evidence="7">
    <location>
        <begin position="345"/>
        <end position="368"/>
    </location>
</feature>
<dbReference type="EMBL" id="JADOUF010000001">
    <property type="protein sequence ID" value="MBG6140636.1"/>
    <property type="molecule type" value="Genomic_DNA"/>
</dbReference>
<dbReference type="PANTHER" id="PTHR32468">
    <property type="entry name" value="CATION/H + ANTIPORTER"/>
    <property type="match status" value="1"/>
</dbReference>
<keyword evidence="5" id="KW-0406">Ion transport</keyword>
<dbReference type="Proteomes" id="UP000622552">
    <property type="component" value="Unassembled WGS sequence"/>
</dbReference>
<organism evidence="9 10">
    <name type="scientific">Longispora fulva</name>
    <dbReference type="NCBI Taxonomy" id="619741"/>
    <lineage>
        <taxon>Bacteria</taxon>
        <taxon>Bacillati</taxon>
        <taxon>Actinomycetota</taxon>
        <taxon>Actinomycetes</taxon>
        <taxon>Micromonosporales</taxon>
        <taxon>Micromonosporaceae</taxon>
        <taxon>Longispora</taxon>
    </lineage>
</organism>
<keyword evidence="10" id="KW-1185">Reference proteome</keyword>
<evidence type="ECO:0000256" key="4">
    <source>
        <dbReference type="ARBA" id="ARBA00022989"/>
    </source>
</evidence>
<reference evidence="9" key="1">
    <citation type="submission" date="2020-11" db="EMBL/GenBank/DDBJ databases">
        <title>Sequencing the genomes of 1000 actinobacteria strains.</title>
        <authorList>
            <person name="Klenk H.-P."/>
        </authorList>
    </citation>
    <scope>NUCLEOTIDE SEQUENCE</scope>
    <source>
        <strain evidence="9">DSM 45356</strain>
    </source>
</reference>
<sequence>MTAHQVGLLLFALAAIIALARVLGAVAKRIGQPPVIGEIFAGVLIGPTLFGTVVTDHVLPTDIRPALSGLANVGLVLFMFIVGYELDTALVRGRKRVATSVSIGSIVVPFALGAGLAVWLAANHGVTRVLPFALFIGAAMSVTAFPVLARILTDRGMQRTEVGGLALASAAVDDVVAWTGLAFIVAFAGTGATDWRILLAVPYALVMFLGVRPLLKRLATARDRAGRLTPNVLGVILVGLLLSCFTTEYLGVHAIFGAFIFGAVMPRVGAEALRHEILERLEQVSVLLLLPAFFVLSGMKVDLSTMDMRGLLELGLILAVAIGGKFVGAFVGARTQKVPARQAGALAALMNTRGLTEIIILTVGLQLGLLDGPLFSMMVVMALVTTVMAGPLLSWIYPRRQVDRDIAAAEKAALGETEAFRILVTSPDPAVVALAADLAHAHRPAEVVLSRLVAYRAPVEVGAGLSGELLDMTRAMAELEALAAPVRERGLGAPALARFSTDPARDLAEQVATIAPDILVVPATDPRVGSGAPPAGSGPLVAGTGAAPAVGLAAPPVADGDRPGARLVVTVGQNLPETWTSVLVRASEGAAGEAALRLGATLAAARSVELLAHVPGRPARRTAALVSALGGRFADGADSALVVGADGVQDVHLNVRTGQ</sequence>
<dbReference type="InterPro" id="IPR050794">
    <property type="entry name" value="CPA2_transporter"/>
</dbReference>
<feature type="transmembrane region" description="Helical" evidence="7">
    <location>
        <begin position="132"/>
        <end position="153"/>
    </location>
</feature>
<proteinExistence type="predicted"/>
<feature type="transmembrane region" description="Helical" evidence="7">
    <location>
        <begin position="311"/>
        <end position="333"/>
    </location>
</feature>
<comment type="subcellular location">
    <subcellularLocation>
        <location evidence="1">Membrane</location>
        <topology evidence="1">Multi-pass membrane protein</topology>
    </subcellularLocation>
</comment>
<evidence type="ECO:0000256" key="7">
    <source>
        <dbReference type="SAM" id="Phobius"/>
    </source>
</evidence>
<feature type="transmembrane region" description="Helical" evidence="7">
    <location>
        <begin position="6"/>
        <end position="23"/>
    </location>
</feature>
<protein>
    <submittedName>
        <fullName evidence="9">Kef-type K+ transport system membrane component KefB</fullName>
    </submittedName>
</protein>
<feature type="transmembrane region" description="Helical" evidence="7">
    <location>
        <begin position="249"/>
        <end position="269"/>
    </location>
</feature>
<evidence type="ECO:0000256" key="2">
    <source>
        <dbReference type="ARBA" id="ARBA00022448"/>
    </source>
</evidence>
<name>A0A8J7GLU7_9ACTN</name>
<dbReference type="AlphaFoldDB" id="A0A8J7GLU7"/>
<evidence type="ECO:0000256" key="1">
    <source>
        <dbReference type="ARBA" id="ARBA00004141"/>
    </source>
</evidence>
<dbReference type="PANTHER" id="PTHR32468:SF0">
    <property type="entry name" value="K(+)_H(+) ANTIPORTER 1"/>
    <property type="match status" value="1"/>
</dbReference>
<accession>A0A8J7GLU7</accession>
<feature type="transmembrane region" description="Helical" evidence="7">
    <location>
        <begin position="35"/>
        <end position="54"/>
    </location>
</feature>
<feature type="transmembrane region" description="Helical" evidence="7">
    <location>
        <begin position="165"/>
        <end position="189"/>
    </location>
</feature>
<dbReference type="GO" id="GO:0016020">
    <property type="term" value="C:membrane"/>
    <property type="evidence" value="ECO:0007669"/>
    <property type="project" value="UniProtKB-SubCell"/>
</dbReference>
<dbReference type="GO" id="GO:0015297">
    <property type="term" value="F:antiporter activity"/>
    <property type="evidence" value="ECO:0007669"/>
    <property type="project" value="InterPro"/>
</dbReference>
<keyword evidence="3 7" id="KW-0812">Transmembrane</keyword>
<evidence type="ECO:0000256" key="6">
    <source>
        <dbReference type="ARBA" id="ARBA00023136"/>
    </source>
</evidence>